<dbReference type="HOGENOM" id="CLU_841513_0_0_11"/>
<reference evidence="2 3" key="1">
    <citation type="submission" date="2012-06" db="EMBL/GenBank/DDBJ databases">
        <title>Complete sequence of chromosome of Mycobacterium chubuense NBB4.</title>
        <authorList>
            <consortium name="US DOE Joint Genome Institute"/>
            <person name="Lucas S."/>
            <person name="Han J."/>
            <person name="Lapidus A."/>
            <person name="Cheng J.-F."/>
            <person name="Goodwin L."/>
            <person name="Pitluck S."/>
            <person name="Peters L."/>
            <person name="Mikhailova N."/>
            <person name="Teshima H."/>
            <person name="Detter J.C."/>
            <person name="Han C."/>
            <person name="Tapia R."/>
            <person name="Land M."/>
            <person name="Hauser L."/>
            <person name="Kyrpides N."/>
            <person name="Ivanova N."/>
            <person name="Pagani I."/>
            <person name="Mattes T."/>
            <person name="Holmes A."/>
            <person name="Rutledge P."/>
            <person name="Paulsen I."/>
            <person name="Coleman N."/>
            <person name="Woyke T."/>
        </authorList>
    </citation>
    <scope>NUCLEOTIDE SEQUENCE [LARGE SCALE GENOMIC DNA]</scope>
    <source>
        <strain evidence="2 3">NBB4</strain>
    </source>
</reference>
<dbReference type="RefSeq" id="WP_014814176.1">
    <property type="nucleotide sequence ID" value="NC_018027.1"/>
</dbReference>
<name>I4BEH8_MYCCN</name>
<dbReference type="Pfam" id="PF09994">
    <property type="entry name" value="T6SS_Tle1-like_cat"/>
    <property type="match status" value="1"/>
</dbReference>
<dbReference type="Proteomes" id="UP000006057">
    <property type="component" value="Chromosome"/>
</dbReference>
<dbReference type="EMBL" id="CP003053">
    <property type="protein sequence ID" value="AFM15685.1"/>
    <property type="molecule type" value="Genomic_DNA"/>
</dbReference>
<evidence type="ECO:0000313" key="2">
    <source>
        <dbReference type="EMBL" id="AFM15685.1"/>
    </source>
</evidence>
<dbReference type="KEGG" id="mcb:Mycch_0871"/>
<protein>
    <recommendedName>
        <fullName evidence="1">T6SS Phospholipase effector Tle1-like catalytic domain-containing protein</fullName>
    </recommendedName>
</protein>
<organism evidence="2 3">
    <name type="scientific">Mycolicibacterium chubuense (strain NBB4)</name>
    <name type="common">Mycobacterium chubuense</name>
    <dbReference type="NCBI Taxonomy" id="710421"/>
    <lineage>
        <taxon>Bacteria</taxon>
        <taxon>Bacillati</taxon>
        <taxon>Actinomycetota</taxon>
        <taxon>Actinomycetes</taxon>
        <taxon>Mycobacteriales</taxon>
        <taxon>Mycobacteriaceae</taxon>
        <taxon>Mycolicibacterium</taxon>
    </lineage>
</organism>
<dbReference type="PATRIC" id="fig|710421.3.peg.879"/>
<dbReference type="AlphaFoldDB" id="I4BEH8"/>
<keyword evidence="3" id="KW-1185">Reference proteome</keyword>
<sequence length="344" mass="36496">MKNIALCFDRTGAGGTGNGAALADSLVSGDVQIVWSAGRTEHDGGVTMHPLRRRPAEREAARQAVTDAYRFLVEMWEPGDRLFMFGAGPAAFCARALTRLLGTVGVLRDGGPASGSIPDFREYVLSTYVLPRTRRDAADWQRVGALAAAFAGEQVSVAVDFLGLWDTVAVAGQPLPRAPEHLPNLSAARHAVAIDSGYQRGAHSLAQTSDAVQEVWFRGTHCDVAGKPGACAPLSDIALDWVLDGAVGAGLQVSLHRGPTPTAVDALSGTAHTVSLRRVPLDAAVHASVECYLRAEPAYWRRLPARFTWADRDWVARGERLVTVPRETAPVPAAAGEPALVVAS</sequence>
<evidence type="ECO:0000313" key="3">
    <source>
        <dbReference type="Proteomes" id="UP000006057"/>
    </source>
</evidence>
<feature type="domain" description="T6SS Phospholipase effector Tle1-like catalytic" evidence="1">
    <location>
        <begin position="62"/>
        <end position="244"/>
    </location>
</feature>
<gene>
    <name evidence="2" type="ordered locus">Mycch_0871</name>
</gene>
<evidence type="ECO:0000259" key="1">
    <source>
        <dbReference type="Pfam" id="PF09994"/>
    </source>
</evidence>
<accession>I4BEH8</accession>
<dbReference type="OrthoDB" id="4378831at2"/>
<dbReference type="PANTHER" id="PTHR33840">
    <property type="match status" value="1"/>
</dbReference>
<dbReference type="eggNOG" id="COG3673">
    <property type="taxonomic scope" value="Bacteria"/>
</dbReference>
<dbReference type="PANTHER" id="PTHR33840:SF1">
    <property type="entry name" value="TLE1 PHOSPHOLIPASE DOMAIN-CONTAINING PROTEIN"/>
    <property type="match status" value="1"/>
</dbReference>
<dbReference type="InterPro" id="IPR018712">
    <property type="entry name" value="Tle1-like_cat"/>
</dbReference>
<proteinExistence type="predicted"/>